<dbReference type="EMBL" id="KV878214">
    <property type="protein sequence ID" value="OJJ33489.1"/>
    <property type="molecule type" value="Genomic_DNA"/>
</dbReference>
<gene>
    <name evidence="1" type="ORF">ASPWEDRAFT_174893</name>
</gene>
<dbReference type="Proteomes" id="UP000184383">
    <property type="component" value="Unassembled WGS sequence"/>
</dbReference>
<sequence length="80" mass="8699">MASSAQEAYPPDYDKPAEQIVVQTTQYLIENGGLVFLSRFPTLAVHEDPIKTISFSEDGGLLATASGGTARLAFLRMEKH</sequence>
<name>A0A1L9REY3_ASPWE</name>
<evidence type="ECO:0000313" key="2">
    <source>
        <dbReference type="Proteomes" id="UP000184383"/>
    </source>
</evidence>
<keyword evidence="2" id="KW-1185">Reference proteome</keyword>
<evidence type="ECO:0008006" key="3">
    <source>
        <dbReference type="Google" id="ProtNLM"/>
    </source>
</evidence>
<reference evidence="2" key="1">
    <citation type="journal article" date="2017" name="Genome Biol.">
        <title>Comparative genomics reveals high biological diversity and specific adaptations in the industrially and medically important fungal genus Aspergillus.</title>
        <authorList>
            <person name="de Vries R.P."/>
            <person name="Riley R."/>
            <person name="Wiebenga A."/>
            <person name="Aguilar-Osorio G."/>
            <person name="Amillis S."/>
            <person name="Uchima C.A."/>
            <person name="Anderluh G."/>
            <person name="Asadollahi M."/>
            <person name="Askin M."/>
            <person name="Barry K."/>
            <person name="Battaglia E."/>
            <person name="Bayram O."/>
            <person name="Benocci T."/>
            <person name="Braus-Stromeyer S.A."/>
            <person name="Caldana C."/>
            <person name="Canovas D."/>
            <person name="Cerqueira G.C."/>
            <person name="Chen F."/>
            <person name="Chen W."/>
            <person name="Choi C."/>
            <person name="Clum A."/>
            <person name="Dos Santos R.A."/>
            <person name="Damasio A.R."/>
            <person name="Diallinas G."/>
            <person name="Emri T."/>
            <person name="Fekete E."/>
            <person name="Flipphi M."/>
            <person name="Freyberg S."/>
            <person name="Gallo A."/>
            <person name="Gournas C."/>
            <person name="Habgood R."/>
            <person name="Hainaut M."/>
            <person name="Harispe M.L."/>
            <person name="Henrissat B."/>
            <person name="Hilden K.S."/>
            <person name="Hope R."/>
            <person name="Hossain A."/>
            <person name="Karabika E."/>
            <person name="Karaffa L."/>
            <person name="Karanyi Z."/>
            <person name="Krasevec N."/>
            <person name="Kuo A."/>
            <person name="Kusch H."/>
            <person name="LaButti K."/>
            <person name="Lagendijk E.L."/>
            <person name="Lapidus A."/>
            <person name="Levasseur A."/>
            <person name="Lindquist E."/>
            <person name="Lipzen A."/>
            <person name="Logrieco A.F."/>
            <person name="MacCabe A."/>
            <person name="Maekelae M.R."/>
            <person name="Malavazi I."/>
            <person name="Melin P."/>
            <person name="Meyer V."/>
            <person name="Mielnichuk N."/>
            <person name="Miskei M."/>
            <person name="Molnar A.P."/>
            <person name="Mule G."/>
            <person name="Ngan C.Y."/>
            <person name="Orejas M."/>
            <person name="Orosz E."/>
            <person name="Ouedraogo J.P."/>
            <person name="Overkamp K.M."/>
            <person name="Park H.-S."/>
            <person name="Perrone G."/>
            <person name="Piumi F."/>
            <person name="Punt P.J."/>
            <person name="Ram A.F."/>
            <person name="Ramon A."/>
            <person name="Rauscher S."/>
            <person name="Record E."/>
            <person name="Riano-Pachon D.M."/>
            <person name="Robert V."/>
            <person name="Roehrig J."/>
            <person name="Ruller R."/>
            <person name="Salamov A."/>
            <person name="Salih N.S."/>
            <person name="Samson R.A."/>
            <person name="Sandor E."/>
            <person name="Sanguinetti M."/>
            <person name="Schuetze T."/>
            <person name="Sepcic K."/>
            <person name="Shelest E."/>
            <person name="Sherlock G."/>
            <person name="Sophianopoulou V."/>
            <person name="Squina F.M."/>
            <person name="Sun H."/>
            <person name="Susca A."/>
            <person name="Todd R.B."/>
            <person name="Tsang A."/>
            <person name="Unkles S.E."/>
            <person name="van de Wiele N."/>
            <person name="van Rossen-Uffink D."/>
            <person name="Oliveira J.V."/>
            <person name="Vesth T.C."/>
            <person name="Visser J."/>
            <person name="Yu J.-H."/>
            <person name="Zhou M."/>
            <person name="Andersen M.R."/>
            <person name="Archer D.B."/>
            <person name="Baker S.E."/>
            <person name="Benoit I."/>
            <person name="Brakhage A.A."/>
            <person name="Braus G.H."/>
            <person name="Fischer R."/>
            <person name="Frisvad J.C."/>
            <person name="Goldman G.H."/>
            <person name="Houbraken J."/>
            <person name="Oakley B."/>
            <person name="Pocsi I."/>
            <person name="Scazzocchio C."/>
            <person name="Seiboth B."/>
            <person name="vanKuyk P.A."/>
            <person name="Wortman J."/>
            <person name="Dyer P.S."/>
            <person name="Grigoriev I.V."/>
        </authorList>
    </citation>
    <scope>NUCLEOTIDE SEQUENCE [LARGE SCALE GENOMIC DNA]</scope>
    <source>
        <strain evidence="2">DTO 134E9</strain>
    </source>
</reference>
<dbReference type="RefSeq" id="XP_040687166.1">
    <property type="nucleotide sequence ID" value="XM_040831289.1"/>
</dbReference>
<organism evidence="1 2">
    <name type="scientific">Aspergillus wentii DTO 134E9</name>
    <dbReference type="NCBI Taxonomy" id="1073089"/>
    <lineage>
        <taxon>Eukaryota</taxon>
        <taxon>Fungi</taxon>
        <taxon>Dikarya</taxon>
        <taxon>Ascomycota</taxon>
        <taxon>Pezizomycotina</taxon>
        <taxon>Eurotiomycetes</taxon>
        <taxon>Eurotiomycetidae</taxon>
        <taxon>Eurotiales</taxon>
        <taxon>Aspergillaceae</taxon>
        <taxon>Aspergillus</taxon>
        <taxon>Aspergillus subgen. Cremei</taxon>
    </lineage>
</organism>
<dbReference type="OrthoDB" id="4850726at2759"/>
<dbReference type="GeneID" id="63747137"/>
<accession>A0A1L9REY3</accession>
<dbReference type="AlphaFoldDB" id="A0A1L9REY3"/>
<evidence type="ECO:0000313" key="1">
    <source>
        <dbReference type="EMBL" id="OJJ33489.1"/>
    </source>
</evidence>
<protein>
    <recommendedName>
        <fullName evidence="3">Anaphase-promoting complex subunit 4 WD40 domain-containing protein</fullName>
    </recommendedName>
</protein>
<dbReference type="VEuPathDB" id="FungiDB:ASPWEDRAFT_174893"/>
<proteinExistence type="predicted"/>